<dbReference type="InterPro" id="IPR004017">
    <property type="entry name" value="Cys_rich_dom"/>
</dbReference>
<dbReference type="InterPro" id="IPR017896">
    <property type="entry name" value="4Fe4S_Fe-S-bd"/>
</dbReference>
<dbReference type="SUPFAM" id="SSF103501">
    <property type="entry name" value="Respiratory nitrate reductase 1 gamma chain"/>
    <property type="match status" value="1"/>
</dbReference>
<dbReference type="Pfam" id="PF13183">
    <property type="entry name" value="Fer4_8"/>
    <property type="match status" value="1"/>
</dbReference>
<name>A0ABM6JWZ0_SPOUR</name>
<feature type="transmembrane region" description="Helical" evidence="6">
    <location>
        <begin position="190"/>
        <end position="219"/>
    </location>
</feature>
<keyword evidence="6" id="KW-0472">Membrane</keyword>
<feature type="transmembrane region" description="Helical" evidence="6">
    <location>
        <begin position="112"/>
        <end position="130"/>
    </location>
</feature>
<dbReference type="PROSITE" id="PS51379">
    <property type="entry name" value="4FE4S_FER_2"/>
    <property type="match status" value="1"/>
</dbReference>
<dbReference type="SUPFAM" id="SSF46548">
    <property type="entry name" value="alpha-helical ferredoxin"/>
    <property type="match status" value="1"/>
</dbReference>
<evidence type="ECO:0000256" key="4">
    <source>
        <dbReference type="ARBA" id="ARBA00023004"/>
    </source>
</evidence>
<dbReference type="InterPro" id="IPR051460">
    <property type="entry name" value="HdrC_iron-sulfur_subunit"/>
</dbReference>
<keyword evidence="1" id="KW-0004">4Fe-4S</keyword>
<dbReference type="Pfam" id="PF02754">
    <property type="entry name" value="CCG"/>
    <property type="match status" value="2"/>
</dbReference>
<sequence length="742" mass="83987">MNILLIANWILFVAVVVYGFGLFLYLLKTRYEFIRLGRKEEFDNDVKARLKKIWVYVFGQKKLLKDKKSGAIHVMFFYGFLLVQFGAIDLIWKGLKPGSHLPLGPLYPAFTFFQEIVVFVILVAVVWAFYRRYMEKLVRLKRGWKSGLVLIFIGLLMLSTLVANGANMIWHNEGTTWTEPMASLIATVFSAVPTGVAVTIFFVGWWVHLLTLLTFLVYVPQSKHAHLIAGPANVYFHRLDHAGRLKPIDFEALEEIEDEDDMPPLGVGKITDFTQAQMIDFYACVECGRCTNMCPATGTGKMLSPMDLITKLRDHLTNTGAVMTKQQPWVPQLMFKNSQGNQLALAATAEGMTMDELYNPSLIGDVITEEEIWACTTCRNCEDQCPVMNEHVDKIIDLRRYLVMTEGKMNPDAQRAMTNIERQGNPWGLNRKEKENWRDARPDLHIPTVKEAKKAGEDFEYLLWVGSMGAFDNRSQKIALSFAHLLNEAGVSFAILGNKEKNSGDTPRRLGNEFLFQELATANIAEFEKANVSKIVTIDPHAYNIFKNEYPDFGLKVIVKHHTELLHELVMAGKLVPKYEIDEVITFHDSCYLGRYNDVYDQPREILKAIPGVQLVEMERNREDGMCCGAGGGMMWMEEDTGQRVNVARTEQALEVSPGIISSGCPYCLTMLSDGTKAVEVEEQVGTYDIAELLERSIFGEYQTVAEPEEIVESEEGILEPELAVTVETEDETPETDDRKQD</sequence>
<evidence type="ECO:0000256" key="1">
    <source>
        <dbReference type="ARBA" id="ARBA00022485"/>
    </source>
</evidence>
<dbReference type="Gene3D" id="1.10.1060.10">
    <property type="entry name" value="Alpha-helical ferredoxin"/>
    <property type="match status" value="1"/>
</dbReference>
<keyword evidence="2" id="KW-0479">Metal-binding</keyword>
<gene>
    <name evidence="8" type="ORF">SporoS204_12115</name>
</gene>
<reference evidence="8 9" key="1">
    <citation type="submission" date="2016-04" db="EMBL/GenBank/DDBJ databases">
        <title>Comparative Genomics and Epigenetics of Sporosarcina ureae.</title>
        <authorList>
            <person name="Oliver A.S."/>
            <person name="Cooper K.K."/>
        </authorList>
    </citation>
    <scope>NUCLEOTIDE SEQUENCE [LARGE SCALE GENOMIC DNA]</scope>
    <source>
        <strain evidence="8 9">S204</strain>
    </source>
</reference>
<evidence type="ECO:0000313" key="8">
    <source>
        <dbReference type="EMBL" id="ARF14828.1"/>
    </source>
</evidence>
<evidence type="ECO:0000256" key="6">
    <source>
        <dbReference type="SAM" id="Phobius"/>
    </source>
</evidence>
<keyword evidence="6" id="KW-0812">Transmembrane</keyword>
<dbReference type="Proteomes" id="UP000192486">
    <property type="component" value="Chromosome"/>
</dbReference>
<dbReference type="PANTHER" id="PTHR43255">
    <property type="entry name" value="IRON-SULFUR-BINDING OXIDOREDUCTASE FADF-RELATED-RELATED"/>
    <property type="match status" value="1"/>
</dbReference>
<organism evidence="8 9">
    <name type="scientific">Sporosarcina ureae</name>
    <dbReference type="NCBI Taxonomy" id="1571"/>
    <lineage>
        <taxon>Bacteria</taxon>
        <taxon>Bacillati</taxon>
        <taxon>Bacillota</taxon>
        <taxon>Bacilli</taxon>
        <taxon>Bacillales</taxon>
        <taxon>Caryophanaceae</taxon>
        <taxon>Sporosarcina</taxon>
    </lineage>
</organism>
<keyword evidence="3" id="KW-0560">Oxidoreductase</keyword>
<accession>A0ABM6JWZ0</accession>
<dbReference type="PROSITE" id="PS00198">
    <property type="entry name" value="4FE4S_FER_1"/>
    <property type="match status" value="1"/>
</dbReference>
<proteinExistence type="predicted"/>
<keyword evidence="9" id="KW-1185">Reference proteome</keyword>
<evidence type="ECO:0000256" key="2">
    <source>
        <dbReference type="ARBA" id="ARBA00022723"/>
    </source>
</evidence>
<dbReference type="InterPro" id="IPR036197">
    <property type="entry name" value="NarG-like_sf"/>
</dbReference>
<evidence type="ECO:0000256" key="3">
    <source>
        <dbReference type="ARBA" id="ARBA00023002"/>
    </source>
</evidence>
<dbReference type="Gene3D" id="1.20.950.20">
    <property type="entry name" value="Transmembrane di-heme cytochromes, Chain C"/>
    <property type="match status" value="1"/>
</dbReference>
<dbReference type="PANTHER" id="PTHR43255:SF1">
    <property type="entry name" value="IRON-SULFUR-BINDING OXIDOREDUCTASE FADF-RELATED"/>
    <property type="match status" value="1"/>
</dbReference>
<dbReference type="EMBL" id="CP015108">
    <property type="protein sequence ID" value="ARF14828.1"/>
    <property type="molecule type" value="Genomic_DNA"/>
</dbReference>
<protein>
    <recommendedName>
        <fullName evidence="7">4Fe-4S ferredoxin-type domain-containing protein</fullName>
    </recommendedName>
</protein>
<evidence type="ECO:0000256" key="5">
    <source>
        <dbReference type="ARBA" id="ARBA00023014"/>
    </source>
</evidence>
<feature type="transmembrane region" description="Helical" evidence="6">
    <location>
        <begin position="6"/>
        <end position="27"/>
    </location>
</feature>
<evidence type="ECO:0000313" key="9">
    <source>
        <dbReference type="Proteomes" id="UP000192486"/>
    </source>
</evidence>
<dbReference type="InterPro" id="IPR009051">
    <property type="entry name" value="Helical_ferredxn"/>
</dbReference>
<evidence type="ECO:0000259" key="7">
    <source>
        <dbReference type="PROSITE" id="PS51379"/>
    </source>
</evidence>
<dbReference type="InterPro" id="IPR017900">
    <property type="entry name" value="4Fe4S_Fe_S_CS"/>
</dbReference>
<feature type="transmembrane region" description="Helical" evidence="6">
    <location>
        <begin position="150"/>
        <end position="170"/>
    </location>
</feature>
<feature type="domain" description="4Fe-4S ferredoxin-type" evidence="7">
    <location>
        <begin position="275"/>
        <end position="305"/>
    </location>
</feature>
<dbReference type="RefSeq" id="WP_029053479.1">
    <property type="nucleotide sequence ID" value="NZ_CP015108.1"/>
</dbReference>
<keyword evidence="6" id="KW-1133">Transmembrane helix</keyword>
<keyword evidence="5" id="KW-0411">Iron-sulfur</keyword>
<feature type="transmembrane region" description="Helical" evidence="6">
    <location>
        <begin position="71"/>
        <end position="92"/>
    </location>
</feature>
<keyword evidence="4" id="KW-0408">Iron</keyword>